<evidence type="ECO:0000313" key="2">
    <source>
        <dbReference type="EMBL" id="KUL24249.1"/>
    </source>
</evidence>
<dbReference type="RefSeq" id="WP_059139216.1">
    <property type="nucleotide sequence ID" value="NZ_LMBR01000173.1"/>
</dbReference>
<dbReference type="EMBL" id="LMBR01000173">
    <property type="protein sequence ID" value="KUL24249.1"/>
    <property type="molecule type" value="Genomic_DNA"/>
</dbReference>
<feature type="chain" id="PRO_5007151185" description="DsrE family protein" evidence="1">
    <location>
        <begin position="24"/>
        <end position="160"/>
    </location>
</feature>
<sequence length="160" mass="17002">MKIMKNNVAIFTLLFACMLPVSAGAVAPPPASAPQATTVADNTKGLYVVITEADPMTQMMALVLSTQTVMQGKSVQILLCGPGGDLAMKNSRQVMMKPQNKSPQMLLADLMAKGVQVELCPLYLPNKGKTEGDLIKGVTVAKPPVVAQKLRADGIKLFTF</sequence>
<dbReference type="PROSITE" id="PS51257">
    <property type="entry name" value="PROKAR_LIPOPROTEIN"/>
    <property type="match status" value="1"/>
</dbReference>
<keyword evidence="1" id="KW-0732">Signal</keyword>
<gene>
    <name evidence="2" type="ORF">ASB62_06995</name>
</gene>
<evidence type="ECO:0008006" key="4">
    <source>
        <dbReference type="Google" id="ProtNLM"/>
    </source>
</evidence>
<comment type="caution">
    <text evidence="2">The sequence shown here is derived from an EMBL/GenBank/DDBJ whole genome shotgun (WGS) entry which is preliminary data.</text>
</comment>
<dbReference type="Proteomes" id="UP000053937">
    <property type="component" value="Unassembled WGS sequence"/>
</dbReference>
<organism evidence="2 3">
    <name type="scientific">Chlorobium limicola</name>
    <dbReference type="NCBI Taxonomy" id="1092"/>
    <lineage>
        <taxon>Bacteria</taxon>
        <taxon>Pseudomonadati</taxon>
        <taxon>Chlorobiota</taxon>
        <taxon>Chlorobiia</taxon>
        <taxon>Chlorobiales</taxon>
        <taxon>Chlorobiaceae</taxon>
        <taxon>Chlorobium/Pelodictyon group</taxon>
        <taxon>Chlorobium</taxon>
    </lineage>
</organism>
<dbReference type="OrthoDB" id="7361822at2"/>
<feature type="signal peptide" evidence="1">
    <location>
        <begin position="1"/>
        <end position="23"/>
    </location>
</feature>
<evidence type="ECO:0000313" key="3">
    <source>
        <dbReference type="Proteomes" id="UP000053937"/>
    </source>
</evidence>
<keyword evidence="3" id="KW-1185">Reference proteome</keyword>
<dbReference type="SUPFAM" id="SSF75169">
    <property type="entry name" value="DsrEFH-like"/>
    <property type="match status" value="1"/>
</dbReference>
<protein>
    <recommendedName>
        <fullName evidence="4">DsrE family protein</fullName>
    </recommendedName>
</protein>
<name>A0A117MLP3_CHLLI</name>
<accession>A0A117MLP3</accession>
<dbReference type="AlphaFoldDB" id="A0A117MLP3"/>
<dbReference type="Gene3D" id="3.40.1260.10">
    <property type="entry name" value="DsrEFH-like"/>
    <property type="match status" value="1"/>
</dbReference>
<reference evidence="2 3" key="1">
    <citation type="submission" date="2015-10" db="EMBL/GenBank/DDBJ databases">
        <title>Draft Genome Sequence of Chlorobium limicola strain Frasassi Growing under Artificial Lighting in the Frasassi Cave System.</title>
        <authorList>
            <person name="Mansor M."/>
            <person name="Macalady J."/>
        </authorList>
    </citation>
    <scope>NUCLEOTIDE SEQUENCE [LARGE SCALE GENOMIC DNA]</scope>
    <source>
        <strain evidence="2 3">Frasassi</strain>
    </source>
</reference>
<proteinExistence type="predicted"/>
<evidence type="ECO:0000256" key="1">
    <source>
        <dbReference type="SAM" id="SignalP"/>
    </source>
</evidence>
<dbReference type="InterPro" id="IPR027396">
    <property type="entry name" value="DsrEFH-like"/>
</dbReference>